<comment type="caution">
    <text evidence="6">The sequence shown here is derived from an EMBL/GenBank/DDBJ whole genome shotgun (WGS) entry which is preliminary data.</text>
</comment>
<dbReference type="GO" id="GO:0045892">
    <property type="term" value="P:negative regulation of DNA-templated transcription"/>
    <property type="evidence" value="ECO:0007669"/>
    <property type="project" value="TreeGrafter"/>
</dbReference>
<keyword evidence="1" id="KW-0805">Transcription regulation</keyword>
<evidence type="ECO:0000259" key="5">
    <source>
        <dbReference type="PROSITE" id="PS51078"/>
    </source>
</evidence>
<dbReference type="InterPro" id="IPR036388">
    <property type="entry name" value="WH-like_DNA-bd_sf"/>
</dbReference>
<dbReference type="Gene3D" id="3.30.450.40">
    <property type="match status" value="1"/>
</dbReference>
<dbReference type="GO" id="GO:0003700">
    <property type="term" value="F:DNA-binding transcription factor activity"/>
    <property type="evidence" value="ECO:0007669"/>
    <property type="project" value="TreeGrafter"/>
</dbReference>
<keyword evidence="2" id="KW-0238">DNA-binding</keyword>
<dbReference type="SUPFAM" id="SSF46785">
    <property type="entry name" value="Winged helix' DNA-binding domain"/>
    <property type="match status" value="1"/>
</dbReference>
<organism evidence="6 7">
    <name type="scientific">Geobacter argillaceus</name>
    <dbReference type="NCBI Taxonomy" id="345631"/>
    <lineage>
        <taxon>Bacteria</taxon>
        <taxon>Pseudomonadati</taxon>
        <taxon>Thermodesulfobacteriota</taxon>
        <taxon>Desulfuromonadia</taxon>
        <taxon>Geobacterales</taxon>
        <taxon>Geobacteraceae</taxon>
        <taxon>Geobacter</taxon>
    </lineage>
</organism>
<feature type="domain" description="IclR-ED" evidence="5">
    <location>
        <begin position="73"/>
        <end position="253"/>
    </location>
</feature>
<dbReference type="OrthoDB" id="13103at2"/>
<dbReference type="InterPro" id="IPR014757">
    <property type="entry name" value="Tscrpt_reg_IclR_C"/>
</dbReference>
<dbReference type="FunFam" id="1.10.10.10:FF:000056">
    <property type="entry name" value="IclR family transcriptional regulator"/>
    <property type="match status" value="1"/>
</dbReference>
<evidence type="ECO:0000256" key="1">
    <source>
        <dbReference type="ARBA" id="ARBA00023015"/>
    </source>
</evidence>
<evidence type="ECO:0000259" key="4">
    <source>
        <dbReference type="PROSITE" id="PS51077"/>
    </source>
</evidence>
<dbReference type="InterPro" id="IPR036390">
    <property type="entry name" value="WH_DNA-bd_sf"/>
</dbReference>
<dbReference type="GO" id="GO:0003677">
    <property type="term" value="F:DNA binding"/>
    <property type="evidence" value="ECO:0007669"/>
    <property type="project" value="UniProtKB-KW"/>
</dbReference>
<sequence>MFRDKREYTVQSVENALDILEVLAEGTLDATLPRLSETLGVSRNKVFRLLATLESRELVQREEQSGVYRLGLGMLGLAQRVVNGASLIRHAHPVMETLARKHDEAVYLTVLQGEEVLFLDMVDCDQPVKAAALVGKKYPFFTNAAGKAIKALEPGDLLEKFFKKVRRRMDADEVARLESELSEIREKGVAIDSGGLGEGIVGVAVAVRDYAGKVVGAITLLGPSFRLLTDRIENEIVPSLMEGAETLSMKFGYARV</sequence>
<accession>A0A562VMV5</accession>
<proteinExistence type="predicted"/>
<protein>
    <submittedName>
        <fullName evidence="6">IclR family transcriptional regulator</fullName>
    </submittedName>
</protein>
<dbReference type="Pfam" id="PF01614">
    <property type="entry name" value="IclR_C"/>
    <property type="match status" value="1"/>
</dbReference>
<dbReference type="PANTHER" id="PTHR30136:SF24">
    <property type="entry name" value="HTH-TYPE TRANSCRIPTIONAL REPRESSOR ALLR"/>
    <property type="match status" value="1"/>
</dbReference>
<gene>
    <name evidence="6" type="ORF">JN12_01930</name>
</gene>
<feature type="domain" description="HTH iclR-type" evidence="4">
    <location>
        <begin position="10"/>
        <end position="72"/>
    </location>
</feature>
<dbReference type="SMART" id="SM00346">
    <property type="entry name" value="HTH_ICLR"/>
    <property type="match status" value="1"/>
</dbReference>
<dbReference type="PROSITE" id="PS51077">
    <property type="entry name" value="HTH_ICLR"/>
    <property type="match status" value="1"/>
</dbReference>
<evidence type="ECO:0000256" key="2">
    <source>
        <dbReference type="ARBA" id="ARBA00023125"/>
    </source>
</evidence>
<dbReference type="RefSeq" id="WP_145021828.1">
    <property type="nucleotide sequence ID" value="NZ_VLLN01000010.1"/>
</dbReference>
<dbReference type="InterPro" id="IPR029016">
    <property type="entry name" value="GAF-like_dom_sf"/>
</dbReference>
<dbReference type="Pfam" id="PF09339">
    <property type="entry name" value="HTH_IclR"/>
    <property type="match status" value="1"/>
</dbReference>
<dbReference type="AlphaFoldDB" id="A0A562VMV5"/>
<dbReference type="EMBL" id="VLLN01000010">
    <property type="protein sequence ID" value="TWJ19239.1"/>
    <property type="molecule type" value="Genomic_DNA"/>
</dbReference>
<evidence type="ECO:0000313" key="7">
    <source>
        <dbReference type="Proteomes" id="UP000319449"/>
    </source>
</evidence>
<dbReference type="Gene3D" id="1.10.10.10">
    <property type="entry name" value="Winged helix-like DNA-binding domain superfamily/Winged helix DNA-binding domain"/>
    <property type="match status" value="1"/>
</dbReference>
<dbReference type="SUPFAM" id="SSF55781">
    <property type="entry name" value="GAF domain-like"/>
    <property type="match status" value="1"/>
</dbReference>
<name>A0A562VMV5_9BACT</name>
<dbReference type="InterPro" id="IPR050707">
    <property type="entry name" value="HTH_MetabolicPath_Reg"/>
</dbReference>
<dbReference type="InterPro" id="IPR005471">
    <property type="entry name" value="Tscrpt_reg_IclR_N"/>
</dbReference>
<dbReference type="PANTHER" id="PTHR30136">
    <property type="entry name" value="HELIX-TURN-HELIX TRANSCRIPTIONAL REGULATOR, ICLR FAMILY"/>
    <property type="match status" value="1"/>
</dbReference>
<evidence type="ECO:0000256" key="3">
    <source>
        <dbReference type="ARBA" id="ARBA00023163"/>
    </source>
</evidence>
<keyword evidence="3" id="KW-0804">Transcription</keyword>
<dbReference type="Proteomes" id="UP000319449">
    <property type="component" value="Unassembled WGS sequence"/>
</dbReference>
<reference evidence="6 7" key="1">
    <citation type="submission" date="2019-07" db="EMBL/GenBank/DDBJ databases">
        <title>Genomic Encyclopedia of Archaeal and Bacterial Type Strains, Phase II (KMG-II): from individual species to whole genera.</title>
        <authorList>
            <person name="Goeker M."/>
        </authorList>
    </citation>
    <scope>NUCLEOTIDE SEQUENCE [LARGE SCALE GENOMIC DNA]</scope>
    <source>
        <strain evidence="6 7">ATCC BAA-1139</strain>
    </source>
</reference>
<keyword evidence="7" id="KW-1185">Reference proteome</keyword>
<dbReference type="PROSITE" id="PS51078">
    <property type="entry name" value="ICLR_ED"/>
    <property type="match status" value="1"/>
</dbReference>
<evidence type="ECO:0000313" key="6">
    <source>
        <dbReference type="EMBL" id="TWJ19239.1"/>
    </source>
</evidence>